<evidence type="ECO:0000313" key="2">
    <source>
        <dbReference type="Proteomes" id="UP001152523"/>
    </source>
</evidence>
<organism evidence="1 2">
    <name type="scientific">Cuscuta epithymum</name>
    <dbReference type="NCBI Taxonomy" id="186058"/>
    <lineage>
        <taxon>Eukaryota</taxon>
        <taxon>Viridiplantae</taxon>
        <taxon>Streptophyta</taxon>
        <taxon>Embryophyta</taxon>
        <taxon>Tracheophyta</taxon>
        <taxon>Spermatophyta</taxon>
        <taxon>Magnoliopsida</taxon>
        <taxon>eudicotyledons</taxon>
        <taxon>Gunneridae</taxon>
        <taxon>Pentapetalae</taxon>
        <taxon>asterids</taxon>
        <taxon>lamiids</taxon>
        <taxon>Solanales</taxon>
        <taxon>Convolvulaceae</taxon>
        <taxon>Cuscuteae</taxon>
        <taxon>Cuscuta</taxon>
        <taxon>Cuscuta subgen. Cuscuta</taxon>
    </lineage>
</organism>
<evidence type="ECO:0000313" key="1">
    <source>
        <dbReference type="EMBL" id="CAH9110035.1"/>
    </source>
</evidence>
<dbReference type="Proteomes" id="UP001152523">
    <property type="component" value="Unassembled WGS sequence"/>
</dbReference>
<reference evidence="1" key="1">
    <citation type="submission" date="2022-07" db="EMBL/GenBank/DDBJ databases">
        <authorList>
            <person name="Macas J."/>
            <person name="Novak P."/>
            <person name="Neumann P."/>
        </authorList>
    </citation>
    <scope>NUCLEOTIDE SEQUENCE</scope>
</reference>
<protein>
    <submittedName>
        <fullName evidence="1">Uncharacterized protein</fullName>
    </submittedName>
</protein>
<feature type="non-terminal residue" evidence="1">
    <location>
        <position position="191"/>
    </location>
</feature>
<dbReference type="AlphaFoldDB" id="A0AAV0DXP0"/>
<sequence>MQFTKDLVQTVLRIPTHAQYDEFPTNNQIYSDIIRMGYIAPLPLISNFKRQHVPRPWRTLIYLQSSTNVSPRNTLVLTGKSAAGFLLRDHAGAVVAAEGFPLSGSGDLEEKALERAAQWVETLRLPNLEVEGSVSRLQEDGSKFLGCLSGLSYSVVPAQVNQAAILVAKMGLDGNFIWQQGEAFTPKLRGL</sequence>
<name>A0AAV0DXP0_9ASTE</name>
<keyword evidence="2" id="KW-1185">Reference proteome</keyword>
<accession>A0AAV0DXP0</accession>
<comment type="caution">
    <text evidence="1">The sequence shown here is derived from an EMBL/GenBank/DDBJ whole genome shotgun (WGS) entry which is preliminary data.</text>
</comment>
<dbReference type="EMBL" id="CAMAPF010000165">
    <property type="protein sequence ID" value="CAH9110035.1"/>
    <property type="molecule type" value="Genomic_DNA"/>
</dbReference>
<gene>
    <name evidence="1" type="ORF">CEPIT_LOCUS18996</name>
</gene>
<proteinExistence type="predicted"/>